<keyword evidence="2" id="KW-0732">Signal</keyword>
<dbReference type="Pfam" id="PF03640">
    <property type="entry name" value="Lipoprotein_15"/>
    <property type="match status" value="2"/>
</dbReference>
<dbReference type="InterPro" id="IPR005297">
    <property type="entry name" value="Lipoprotein_repeat"/>
</dbReference>
<protein>
    <recommendedName>
        <fullName evidence="5">Lipoprotein</fullName>
    </recommendedName>
</protein>
<reference evidence="4" key="1">
    <citation type="journal article" date="2021" name="Curr. Microbiol.">
        <title>Complete genome of nocamycin-producing strain Saccharothrix syringae NRRL B-16468 reveals the biosynthetic potential for secondary metabolites.</title>
        <authorList>
            <person name="Mo X."/>
            <person name="Yang S."/>
        </authorList>
    </citation>
    <scope>NUCLEOTIDE SEQUENCE [LARGE SCALE GENOMIC DNA]</scope>
    <source>
        <strain evidence="4">ATCC 51364 / DSM 43886 / JCM 6844 / KCTC 9398 / NBRC 14523 / NRRL B-16468 / INA 2240</strain>
    </source>
</reference>
<feature type="signal peptide" evidence="2">
    <location>
        <begin position="1"/>
        <end position="19"/>
    </location>
</feature>
<evidence type="ECO:0008006" key="5">
    <source>
        <dbReference type="Google" id="ProtNLM"/>
    </source>
</evidence>
<dbReference type="Proteomes" id="UP000325787">
    <property type="component" value="Chromosome"/>
</dbReference>
<dbReference type="PROSITE" id="PS51257">
    <property type="entry name" value="PROKAR_LIPOPROTEIN"/>
    <property type="match status" value="1"/>
</dbReference>
<dbReference type="RefSeq" id="WP_033435742.1">
    <property type="nucleotide sequence ID" value="NZ_CP034550.1"/>
</dbReference>
<proteinExistence type="predicted"/>
<name>A0A5Q0GV86_SACSY</name>
<feature type="compositionally biased region" description="Low complexity" evidence="1">
    <location>
        <begin position="28"/>
        <end position="49"/>
    </location>
</feature>
<dbReference type="OrthoDB" id="597632at2"/>
<organism evidence="3 4">
    <name type="scientific">Saccharothrix syringae</name>
    <name type="common">Nocardiopsis syringae</name>
    <dbReference type="NCBI Taxonomy" id="103733"/>
    <lineage>
        <taxon>Bacteria</taxon>
        <taxon>Bacillati</taxon>
        <taxon>Actinomycetota</taxon>
        <taxon>Actinomycetes</taxon>
        <taxon>Pseudonocardiales</taxon>
        <taxon>Pseudonocardiaceae</taxon>
        <taxon>Saccharothrix</taxon>
    </lineage>
</organism>
<gene>
    <name evidence="3" type="ORF">EKG83_10640</name>
</gene>
<feature type="region of interest" description="Disordered" evidence="1">
    <location>
        <begin position="28"/>
        <end position="73"/>
    </location>
</feature>
<evidence type="ECO:0000313" key="3">
    <source>
        <dbReference type="EMBL" id="QFZ17879.1"/>
    </source>
</evidence>
<accession>A0A5Q0GV86</accession>
<dbReference type="KEGG" id="ssyi:EKG83_10640"/>
<dbReference type="GO" id="GO:0043448">
    <property type="term" value="P:alkane catabolic process"/>
    <property type="evidence" value="ECO:0007669"/>
    <property type="project" value="TreeGrafter"/>
</dbReference>
<evidence type="ECO:0000313" key="4">
    <source>
        <dbReference type="Proteomes" id="UP000325787"/>
    </source>
</evidence>
<dbReference type="PANTHER" id="PTHR39335">
    <property type="entry name" value="BLL4220 PROTEIN"/>
    <property type="match status" value="1"/>
</dbReference>
<sequence>MLRKHVAPLAALFALGALALTACGGSTAGSAPAPTSTAQEQAAGAADGEPSLFSGSARSNKADESSGDLAPAAAPRDVKGRWVQLRAASAGALDPVVVDGRGLTLYRFDKDTAKPSKSNCNGDCAKTWPPVTVNAGGKVFLTGIRKADVGFVRRDDGQLQLTVGGWPVYRFAKDAEPGDTLGQGVGGTWFGVTPDGRKALGAAPQPPATDPAAGPATNVVLFSGKDFDDFSGNNFATSLQGPGCQDVRGTFLSLVPGGSVKLWSEPGCKGTSLVVTDDVRDVTALGFPHGPGSLFFG</sequence>
<dbReference type="AlphaFoldDB" id="A0A5Q0GV86"/>
<keyword evidence="4" id="KW-1185">Reference proteome</keyword>
<evidence type="ECO:0000256" key="2">
    <source>
        <dbReference type="SAM" id="SignalP"/>
    </source>
</evidence>
<dbReference type="PANTHER" id="PTHR39335:SF1">
    <property type="entry name" value="BLL4220 PROTEIN"/>
    <property type="match status" value="1"/>
</dbReference>
<dbReference type="EMBL" id="CP034550">
    <property type="protein sequence ID" value="QFZ17879.1"/>
    <property type="molecule type" value="Genomic_DNA"/>
</dbReference>
<evidence type="ECO:0000256" key="1">
    <source>
        <dbReference type="SAM" id="MobiDB-lite"/>
    </source>
</evidence>
<feature type="chain" id="PRO_5038372037" description="Lipoprotein" evidence="2">
    <location>
        <begin position="20"/>
        <end position="297"/>
    </location>
</feature>